<dbReference type="PROSITE" id="PS00063">
    <property type="entry name" value="ALDOKETO_REDUCTASE_3"/>
    <property type="match status" value="1"/>
</dbReference>
<gene>
    <name evidence="7" type="ORF">L873DRAFT_1756830</name>
</gene>
<dbReference type="Pfam" id="PF00248">
    <property type="entry name" value="Aldo_ket_red"/>
    <property type="match status" value="1"/>
</dbReference>
<feature type="binding site" evidence="4">
    <location>
        <position position="118"/>
    </location>
    <ligand>
        <name>substrate</name>
    </ligand>
</feature>
<dbReference type="PIRSF" id="PIRSF000097">
    <property type="entry name" value="AKR"/>
    <property type="match status" value="1"/>
</dbReference>
<dbReference type="CDD" id="cd19071">
    <property type="entry name" value="AKR_AKR1-5-like"/>
    <property type="match status" value="1"/>
</dbReference>
<keyword evidence="8" id="KW-1185">Reference proteome</keyword>
<accession>A0A3N4K5D4</accession>
<organism evidence="7 8">
    <name type="scientific">Choiromyces venosus 120613-1</name>
    <dbReference type="NCBI Taxonomy" id="1336337"/>
    <lineage>
        <taxon>Eukaryota</taxon>
        <taxon>Fungi</taxon>
        <taxon>Dikarya</taxon>
        <taxon>Ascomycota</taxon>
        <taxon>Pezizomycotina</taxon>
        <taxon>Pezizomycetes</taxon>
        <taxon>Pezizales</taxon>
        <taxon>Tuberaceae</taxon>
        <taxon>Choiromyces</taxon>
    </lineage>
</organism>
<protein>
    <submittedName>
        <fullName evidence="7">Aldo-keto reductase</fullName>
    </submittedName>
</protein>
<dbReference type="InterPro" id="IPR018170">
    <property type="entry name" value="Aldo/ket_reductase_CS"/>
</dbReference>
<dbReference type="PANTHER" id="PTHR43827:SF13">
    <property type="entry name" value="ALDO_KETO REDUCTASE FAMILY PROTEIN"/>
    <property type="match status" value="1"/>
</dbReference>
<dbReference type="Proteomes" id="UP000276215">
    <property type="component" value="Unassembled WGS sequence"/>
</dbReference>
<dbReference type="InterPro" id="IPR023210">
    <property type="entry name" value="NADP_OxRdtase_dom"/>
</dbReference>
<evidence type="ECO:0000256" key="5">
    <source>
        <dbReference type="PIRSR" id="PIRSR000097-3"/>
    </source>
</evidence>
<evidence type="ECO:0000256" key="1">
    <source>
        <dbReference type="ARBA" id="ARBA00007905"/>
    </source>
</evidence>
<dbReference type="InterPro" id="IPR036812">
    <property type="entry name" value="NAD(P)_OxRdtase_dom_sf"/>
</dbReference>
<name>A0A3N4K5D4_9PEZI</name>
<proteinExistence type="inferred from homology"/>
<evidence type="ECO:0000313" key="8">
    <source>
        <dbReference type="Proteomes" id="UP000276215"/>
    </source>
</evidence>
<dbReference type="OrthoDB" id="416253at2759"/>
<feature type="site" description="Lowers pKa of active site Tyr" evidence="5">
    <location>
        <position position="83"/>
    </location>
</feature>
<feature type="active site" description="Proton donor" evidence="3">
    <location>
        <position position="54"/>
    </location>
</feature>
<dbReference type="PROSITE" id="PS00062">
    <property type="entry name" value="ALDOKETO_REDUCTASE_2"/>
    <property type="match status" value="1"/>
</dbReference>
<evidence type="ECO:0000259" key="6">
    <source>
        <dbReference type="Pfam" id="PF00248"/>
    </source>
</evidence>
<dbReference type="PROSITE" id="PS00798">
    <property type="entry name" value="ALDOKETO_REDUCTASE_1"/>
    <property type="match status" value="1"/>
</dbReference>
<evidence type="ECO:0000256" key="4">
    <source>
        <dbReference type="PIRSR" id="PIRSR000097-2"/>
    </source>
</evidence>
<evidence type="ECO:0000256" key="3">
    <source>
        <dbReference type="PIRSR" id="PIRSR000097-1"/>
    </source>
</evidence>
<keyword evidence="2" id="KW-0560">Oxidoreductase</keyword>
<dbReference type="InterPro" id="IPR020471">
    <property type="entry name" value="AKR"/>
</dbReference>
<sequence length="287" mass="32136">MAPNSPTSTYKLASGHEIPVIGFGVYQMPPGITKETVLKALHSGYRHIDTAKLYRNEAECGAAIRQFMKETGTPRSDIYYTTKIWLDDLRGGYDTTKMAIKKQLDLANIEYIDLFLIHAPLASSKDRAGAWKALEEAVEEGKVRSLGVSNYGIHHLKQLLDSHPKVKPSVGQYELHPWLVHQDIIDFGVENGIVMEAYSPLAKGLRLNDALLKPLVQKYSKSSAQILLRWSIQKGLVPLVKSSTESRLKENLEIFDFELEDGDMKKLTTDEYFVTGWDPTTAGLEGN</sequence>
<dbReference type="FunFam" id="3.20.20.100:FF:000015">
    <property type="entry name" value="Oxidoreductase, aldo/keto reductase family"/>
    <property type="match status" value="1"/>
</dbReference>
<feature type="domain" description="NADP-dependent oxidoreductase" evidence="6">
    <location>
        <begin position="29"/>
        <end position="267"/>
    </location>
</feature>
<dbReference type="Gene3D" id="3.20.20.100">
    <property type="entry name" value="NADP-dependent oxidoreductase domain"/>
    <property type="match status" value="1"/>
</dbReference>
<reference evidence="7 8" key="1">
    <citation type="journal article" date="2018" name="Nat. Ecol. Evol.">
        <title>Pezizomycetes genomes reveal the molecular basis of ectomycorrhizal truffle lifestyle.</title>
        <authorList>
            <person name="Murat C."/>
            <person name="Payen T."/>
            <person name="Noel B."/>
            <person name="Kuo A."/>
            <person name="Morin E."/>
            <person name="Chen J."/>
            <person name="Kohler A."/>
            <person name="Krizsan K."/>
            <person name="Balestrini R."/>
            <person name="Da Silva C."/>
            <person name="Montanini B."/>
            <person name="Hainaut M."/>
            <person name="Levati E."/>
            <person name="Barry K.W."/>
            <person name="Belfiori B."/>
            <person name="Cichocki N."/>
            <person name="Clum A."/>
            <person name="Dockter R.B."/>
            <person name="Fauchery L."/>
            <person name="Guy J."/>
            <person name="Iotti M."/>
            <person name="Le Tacon F."/>
            <person name="Lindquist E.A."/>
            <person name="Lipzen A."/>
            <person name="Malagnac F."/>
            <person name="Mello A."/>
            <person name="Molinier V."/>
            <person name="Miyauchi S."/>
            <person name="Poulain J."/>
            <person name="Riccioni C."/>
            <person name="Rubini A."/>
            <person name="Sitrit Y."/>
            <person name="Splivallo R."/>
            <person name="Traeger S."/>
            <person name="Wang M."/>
            <person name="Zifcakova L."/>
            <person name="Wipf D."/>
            <person name="Zambonelli A."/>
            <person name="Paolocci F."/>
            <person name="Nowrousian M."/>
            <person name="Ottonello S."/>
            <person name="Baldrian P."/>
            <person name="Spatafora J.W."/>
            <person name="Henrissat B."/>
            <person name="Nagy L.G."/>
            <person name="Aury J.M."/>
            <person name="Wincker P."/>
            <person name="Grigoriev I.V."/>
            <person name="Bonfante P."/>
            <person name="Martin F.M."/>
        </authorList>
    </citation>
    <scope>NUCLEOTIDE SEQUENCE [LARGE SCALE GENOMIC DNA]</scope>
    <source>
        <strain evidence="7 8">120613-1</strain>
    </source>
</reference>
<dbReference type="EMBL" id="ML120352">
    <property type="protein sequence ID" value="RPB05593.1"/>
    <property type="molecule type" value="Genomic_DNA"/>
</dbReference>
<comment type="similarity">
    <text evidence="1">Belongs to the aldo/keto reductase family.</text>
</comment>
<evidence type="ECO:0000256" key="2">
    <source>
        <dbReference type="ARBA" id="ARBA00023002"/>
    </source>
</evidence>
<dbReference type="SUPFAM" id="SSF51430">
    <property type="entry name" value="NAD(P)-linked oxidoreductase"/>
    <property type="match status" value="1"/>
</dbReference>
<dbReference type="AlphaFoldDB" id="A0A3N4K5D4"/>
<dbReference type="GO" id="GO:0016491">
    <property type="term" value="F:oxidoreductase activity"/>
    <property type="evidence" value="ECO:0007669"/>
    <property type="project" value="UniProtKB-KW"/>
</dbReference>
<evidence type="ECO:0000313" key="7">
    <source>
        <dbReference type="EMBL" id="RPB05593.1"/>
    </source>
</evidence>
<dbReference type="PANTHER" id="PTHR43827">
    <property type="entry name" value="2,5-DIKETO-D-GLUCONIC ACID REDUCTASE"/>
    <property type="match status" value="1"/>
</dbReference>
<dbReference type="STRING" id="1336337.A0A3N4K5D4"/>
<dbReference type="PRINTS" id="PR00069">
    <property type="entry name" value="ALDKETRDTASE"/>
</dbReference>